<evidence type="ECO:0000256" key="5">
    <source>
        <dbReference type="SAM" id="MobiDB-lite"/>
    </source>
</evidence>
<protein>
    <submittedName>
        <fullName evidence="7">STAGA complex 65 subunit gamma</fullName>
    </submittedName>
</protein>
<feature type="region of interest" description="Disordered" evidence="5">
    <location>
        <begin position="310"/>
        <end position="400"/>
    </location>
</feature>
<evidence type="ECO:0000259" key="6">
    <source>
        <dbReference type="SMART" id="SM00576"/>
    </source>
</evidence>
<evidence type="ECO:0000256" key="2">
    <source>
        <dbReference type="ARBA" id="ARBA00023015"/>
    </source>
</evidence>
<dbReference type="PANTHER" id="PTHR28598:SF1">
    <property type="entry name" value="STAGA COMPLEX 65 SUBUNIT GAMMA"/>
    <property type="match status" value="1"/>
</dbReference>
<dbReference type="GO" id="GO:0003713">
    <property type="term" value="F:transcription coactivator activity"/>
    <property type="evidence" value="ECO:0007669"/>
    <property type="project" value="TreeGrafter"/>
</dbReference>
<keyword evidence="8" id="KW-1185">Reference proteome</keyword>
<dbReference type="Gene3D" id="1.10.20.10">
    <property type="entry name" value="Histone, subunit A"/>
    <property type="match status" value="1"/>
</dbReference>
<dbReference type="GO" id="GO:0046982">
    <property type="term" value="F:protein heterodimerization activity"/>
    <property type="evidence" value="ECO:0007669"/>
    <property type="project" value="InterPro"/>
</dbReference>
<dbReference type="EMBL" id="JAIZAY010000014">
    <property type="protein sequence ID" value="KAJ8029471.1"/>
    <property type="molecule type" value="Genomic_DNA"/>
</dbReference>
<dbReference type="Pfam" id="PF07524">
    <property type="entry name" value="Bromo_TP"/>
    <property type="match status" value="1"/>
</dbReference>
<comment type="subcellular location">
    <subcellularLocation>
        <location evidence="1">Nucleus</location>
    </subcellularLocation>
</comment>
<evidence type="ECO:0000256" key="1">
    <source>
        <dbReference type="ARBA" id="ARBA00004123"/>
    </source>
</evidence>
<accession>A0A9Q1BMP5</accession>
<gene>
    <name evidence="7" type="ORF">HOLleu_28871</name>
</gene>
<feature type="domain" description="Bromodomain associated" evidence="6">
    <location>
        <begin position="176"/>
        <end position="255"/>
    </location>
</feature>
<dbReference type="PANTHER" id="PTHR28598">
    <property type="entry name" value="STAGA COMPLEX 65 SUBUNIT GAMMA"/>
    <property type="match status" value="1"/>
</dbReference>
<evidence type="ECO:0000313" key="8">
    <source>
        <dbReference type="Proteomes" id="UP001152320"/>
    </source>
</evidence>
<proteinExistence type="predicted"/>
<sequence length="400" mass="43562">MCLGLDQASTNKHAQPSAWPGRNLSCQFISAMNTKSNHWGELDPSLGVGASVSLVTPSSTMTKSNQEVVIEGPKLTQPSTQQKTQTQDLPKELYRPDVLSLHTIQLLKYNHDLCTAVSSHHHGDSHKSDAEISALPSVPSLEELKQQHPTPENCKIDENGSLPRYSLNKGTVELDKPSARKLSYRTAATVCAHAGYDKSEDLALETLTDVLNDYLNRVCQLLRVAVDREATSGSTGFQDPLIQVLQEIGVGSPATLYQFWQKRIKNYHSVVLKRTMSLQNRIKRHKNSLSVTSKSSLASEDEMPAQIFAESGVKPSGGDLSNTSVSGGDGDEDGSWYRASVKSEPTDDSGGGERSDHDPGDEEVIESSSFTDSSSHVVDAGSTSPWDSYQDTPPPKKKKK</sequence>
<evidence type="ECO:0000256" key="3">
    <source>
        <dbReference type="ARBA" id="ARBA00023163"/>
    </source>
</evidence>
<evidence type="ECO:0000256" key="4">
    <source>
        <dbReference type="ARBA" id="ARBA00023242"/>
    </source>
</evidence>
<evidence type="ECO:0000313" key="7">
    <source>
        <dbReference type="EMBL" id="KAJ8029471.1"/>
    </source>
</evidence>
<dbReference type="OrthoDB" id="6021257at2759"/>
<dbReference type="SMART" id="SM00576">
    <property type="entry name" value="BTP"/>
    <property type="match status" value="1"/>
</dbReference>
<dbReference type="GO" id="GO:0005634">
    <property type="term" value="C:nucleus"/>
    <property type="evidence" value="ECO:0007669"/>
    <property type="project" value="UniProtKB-SubCell"/>
</dbReference>
<keyword evidence="2" id="KW-0805">Transcription regulation</keyword>
<organism evidence="7 8">
    <name type="scientific">Holothuria leucospilota</name>
    <name type="common">Black long sea cucumber</name>
    <name type="synonym">Mertensiothuria leucospilota</name>
    <dbReference type="NCBI Taxonomy" id="206669"/>
    <lineage>
        <taxon>Eukaryota</taxon>
        <taxon>Metazoa</taxon>
        <taxon>Echinodermata</taxon>
        <taxon>Eleutherozoa</taxon>
        <taxon>Echinozoa</taxon>
        <taxon>Holothuroidea</taxon>
        <taxon>Aspidochirotacea</taxon>
        <taxon>Aspidochirotida</taxon>
        <taxon>Holothuriidae</taxon>
        <taxon>Holothuria</taxon>
    </lineage>
</organism>
<dbReference type="Proteomes" id="UP001152320">
    <property type="component" value="Chromosome 14"/>
</dbReference>
<reference evidence="7" key="1">
    <citation type="submission" date="2021-10" db="EMBL/GenBank/DDBJ databases">
        <title>Tropical sea cucumber genome reveals ecological adaptation and Cuvierian tubules defense mechanism.</title>
        <authorList>
            <person name="Chen T."/>
        </authorList>
    </citation>
    <scope>NUCLEOTIDE SEQUENCE</scope>
    <source>
        <strain evidence="7">Nanhai2018</strain>
        <tissue evidence="7">Muscle</tissue>
    </source>
</reference>
<dbReference type="InterPro" id="IPR009072">
    <property type="entry name" value="Histone-fold"/>
</dbReference>
<dbReference type="AlphaFoldDB" id="A0A9Q1BMP5"/>
<comment type="caution">
    <text evidence="7">The sequence shown here is derived from an EMBL/GenBank/DDBJ whole genome shotgun (WGS) entry which is preliminary data.</text>
</comment>
<dbReference type="InterPro" id="IPR039460">
    <property type="entry name" value="SUPT7L/Spt7"/>
</dbReference>
<dbReference type="GO" id="GO:0000124">
    <property type="term" value="C:SAGA complex"/>
    <property type="evidence" value="ECO:0007669"/>
    <property type="project" value="InterPro"/>
</dbReference>
<keyword evidence="3" id="KW-0804">Transcription</keyword>
<keyword evidence="4" id="KW-0539">Nucleus</keyword>
<dbReference type="InterPro" id="IPR006565">
    <property type="entry name" value="BTP"/>
</dbReference>
<feature type="compositionally biased region" description="Polar residues" evidence="5">
    <location>
        <begin position="381"/>
        <end position="391"/>
    </location>
</feature>
<dbReference type="CDD" id="cd06847">
    <property type="entry name" value="HFD_SUPT7L"/>
    <property type="match status" value="1"/>
</dbReference>
<name>A0A9Q1BMP5_HOLLE</name>
<feature type="region of interest" description="Disordered" evidence="5">
    <location>
        <begin position="142"/>
        <end position="161"/>
    </location>
</feature>